<dbReference type="SMART" id="SM00020">
    <property type="entry name" value="Tryp_SPc"/>
    <property type="match status" value="1"/>
</dbReference>
<sequence length="268" mass="28884">MKLILVTLFCISSIWAMIPISDIPVKPDSASPRIIGGKVARAGEFPWQAAIYLDTSIGKFFCGGALISNQWILTAGHCVYGAKQFTIHLGSNTLLSSDENRLILATSTYVVHPDYNQNTLENDVGLIKLHMPITFTDYIQTITLANESQIFDGVVATAAGWGQTSDTAVGLNNNLHYVDLSIISNTECQITYGNQIKSGMVCAVGNFNEGICIGDTGSPLVKLGIQGNSIHVGIASFMSQNGCESLDPTGYTRTDIYHPWISNITSTV</sequence>
<keyword evidence="2" id="KW-0964">Secreted</keyword>
<dbReference type="Pfam" id="PF00089">
    <property type="entry name" value="Trypsin"/>
    <property type="match status" value="1"/>
</dbReference>
<dbReference type="FunFam" id="2.40.10.10:FF:000146">
    <property type="entry name" value="Serine protease 53"/>
    <property type="match status" value="1"/>
</dbReference>
<dbReference type="Proteomes" id="UP000292052">
    <property type="component" value="Unassembled WGS sequence"/>
</dbReference>
<evidence type="ECO:0000256" key="8">
    <source>
        <dbReference type="ARBA" id="ARBA00023157"/>
    </source>
</evidence>
<evidence type="ECO:0000313" key="11">
    <source>
        <dbReference type="EMBL" id="RZC33495.1"/>
    </source>
</evidence>
<dbReference type="AlphaFoldDB" id="A0A482VL48"/>
<dbReference type="GO" id="GO:0006508">
    <property type="term" value="P:proteolysis"/>
    <property type="evidence" value="ECO:0007669"/>
    <property type="project" value="UniProtKB-KW"/>
</dbReference>
<keyword evidence="5" id="KW-0378">Hydrolase</keyword>
<dbReference type="InterPro" id="IPR018114">
    <property type="entry name" value="TRYPSIN_HIS"/>
</dbReference>
<dbReference type="PANTHER" id="PTHR24260">
    <property type="match status" value="1"/>
</dbReference>
<dbReference type="GO" id="GO:0005576">
    <property type="term" value="C:extracellular region"/>
    <property type="evidence" value="ECO:0007669"/>
    <property type="project" value="UniProtKB-SubCell"/>
</dbReference>
<feature type="chain" id="PRO_5019771191" evidence="9">
    <location>
        <begin position="17"/>
        <end position="268"/>
    </location>
</feature>
<dbReference type="SUPFAM" id="SSF50494">
    <property type="entry name" value="Trypsin-like serine proteases"/>
    <property type="match status" value="1"/>
</dbReference>
<keyword evidence="3" id="KW-0645">Protease</keyword>
<evidence type="ECO:0000313" key="12">
    <source>
        <dbReference type="Proteomes" id="UP000292052"/>
    </source>
</evidence>
<protein>
    <submittedName>
        <fullName evidence="11">Brachyurin</fullName>
    </submittedName>
</protein>
<dbReference type="InterPro" id="IPR001254">
    <property type="entry name" value="Trypsin_dom"/>
</dbReference>
<feature type="signal peptide" evidence="9">
    <location>
        <begin position="1"/>
        <end position="16"/>
    </location>
</feature>
<dbReference type="OrthoDB" id="5597713at2759"/>
<keyword evidence="7" id="KW-0865">Zymogen</keyword>
<evidence type="ECO:0000256" key="5">
    <source>
        <dbReference type="ARBA" id="ARBA00022801"/>
    </source>
</evidence>
<dbReference type="PANTHER" id="PTHR24260:SF136">
    <property type="entry name" value="GH08193P-RELATED"/>
    <property type="match status" value="1"/>
</dbReference>
<evidence type="ECO:0000259" key="10">
    <source>
        <dbReference type="PROSITE" id="PS50240"/>
    </source>
</evidence>
<dbReference type="Gene3D" id="2.40.10.10">
    <property type="entry name" value="Trypsin-like serine proteases"/>
    <property type="match status" value="1"/>
</dbReference>
<evidence type="ECO:0000256" key="7">
    <source>
        <dbReference type="ARBA" id="ARBA00023145"/>
    </source>
</evidence>
<comment type="subcellular location">
    <subcellularLocation>
        <location evidence="1">Secreted</location>
    </subcellularLocation>
</comment>
<accession>A0A482VL48</accession>
<dbReference type="GO" id="GO:0004252">
    <property type="term" value="F:serine-type endopeptidase activity"/>
    <property type="evidence" value="ECO:0007669"/>
    <property type="project" value="InterPro"/>
</dbReference>
<dbReference type="InterPro" id="IPR043504">
    <property type="entry name" value="Peptidase_S1_PA_chymotrypsin"/>
</dbReference>
<evidence type="ECO:0000256" key="9">
    <source>
        <dbReference type="SAM" id="SignalP"/>
    </source>
</evidence>
<dbReference type="PROSITE" id="PS00134">
    <property type="entry name" value="TRYPSIN_HIS"/>
    <property type="match status" value="1"/>
</dbReference>
<dbReference type="InterPro" id="IPR001314">
    <property type="entry name" value="Peptidase_S1A"/>
</dbReference>
<feature type="domain" description="Peptidase S1" evidence="10">
    <location>
        <begin position="34"/>
        <end position="266"/>
    </location>
</feature>
<dbReference type="STRING" id="1661398.A0A482VL48"/>
<evidence type="ECO:0000256" key="1">
    <source>
        <dbReference type="ARBA" id="ARBA00004613"/>
    </source>
</evidence>
<comment type="caution">
    <text evidence="11">The sequence shown here is derived from an EMBL/GenBank/DDBJ whole genome shotgun (WGS) entry which is preliminary data.</text>
</comment>
<keyword evidence="6" id="KW-0720">Serine protease</keyword>
<dbReference type="PROSITE" id="PS50240">
    <property type="entry name" value="TRYPSIN_DOM"/>
    <property type="match status" value="1"/>
</dbReference>
<keyword evidence="4 9" id="KW-0732">Signal</keyword>
<evidence type="ECO:0000256" key="4">
    <source>
        <dbReference type="ARBA" id="ARBA00022729"/>
    </source>
</evidence>
<dbReference type="EMBL" id="QDEB01088267">
    <property type="protein sequence ID" value="RZC33495.1"/>
    <property type="molecule type" value="Genomic_DNA"/>
</dbReference>
<name>A0A482VL48_ASBVE</name>
<evidence type="ECO:0000256" key="3">
    <source>
        <dbReference type="ARBA" id="ARBA00022670"/>
    </source>
</evidence>
<dbReference type="InterPro" id="IPR009003">
    <property type="entry name" value="Peptidase_S1_PA"/>
</dbReference>
<organism evidence="11 12">
    <name type="scientific">Asbolus verrucosus</name>
    <name type="common">Desert ironclad beetle</name>
    <dbReference type="NCBI Taxonomy" id="1661398"/>
    <lineage>
        <taxon>Eukaryota</taxon>
        <taxon>Metazoa</taxon>
        <taxon>Ecdysozoa</taxon>
        <taxon>Arthropoda</taxon>
        <taxon>Hexapoda</taxon>
        <taxon>Insecta</taxon>
        <taxon>Pterygota</taxon>
        <taxon>Neoptera</taxon>
        <taxon>Endopterygota</taxon>
        <taxon>Coleoptera</taxon>
        <taxon>Polyphaga</taxon>
        <taxon>Cucujiformia</taxon>
        <taxon>Tenebrionidae</taxon>
        <taxon>Pimeliinae</taxon>
        <taxon>Asbolus</taxon>
    </lineage>
</organism>
<dbReference type="PRINTS" id="PR00722">
    <property type="entry name" value="CHYMOTRYPSIN"/>
</dbReference>
<proteinExistence type="predicted"/>
<evidence type="ECO:0000256" key="6">
    <source>
        <dbReference type="ARBA" id="ARBA00022825"/>
    </source>
</evidence>
<dbReference type="CDD" id="cd00190">
    <property type="entry name" value="Tryp_SPc"/>
    <property type="match status" value="1"/>
</dbReference>
<gene>
    <name evidence="11" type="ORF">BDFB_013826</name>
</gene>
<evidence type="ECO:0000256" key="2">
    <source>
        <dbReference type="ARBA" id="ARBA00022525"/>
    </source>
</evidence>
<keyword evidence="8" id="KW-1015">Disulfide bond</keyword>
<reference evidence="11 12" key="1">
    <citation type="submission" date="2017-03" db="EMBL/GenBank/DDBJ databases">
        <title>Genome of the blue death feigning beetle - Asbolus verrucosus.</title>
        <authorList>
            <person name="Rider S.D."/>
        </authorList>
    </citation>
    <scope>NUCLEOTIDE SEQUENCE [LARGE SCALE GENOMIC DNA]</scope>
    <source>
        <strain evidence="11">Butters</strain>
        <tissue evidence="11">Head and leg muscle</tissue>
    </source>
</reference>
<keyword evidence="12" id="KW-1185">Reference proteome</keyword>
<dbReference type="InterPro" id="IPR051333">
    <property type="entry name" value="CLIP_Serine_Protease"/>
</dbReference>